<reference evidence="3" key="1">
    <citation type="journal article" date="2016" name="Genome Announc.">
        <title>Draft genome sequences of fungus Aspergillus calidoustus.</title>
        <authorList>
            <person name="Horn F."/>
            <person name="Linde J."/>
            <person name="Mattern D.J."/>
            <person name="Walther G."/>
            <person name="Guthke R."/>
            <person name="Scherlach K."/>
            <person name="Martin K."/>
            <person name="Brakhage A.A."/>
            <person name="Petzke L."/>
            <person name="Valiante V."/>
        </authorList>
    </citation>
    <scope>NUCLEOTIDE SEQUENCE [LARGE SCALE GENOMIC DNA]</scope>
    <source>
        <strain evidence="3">SF006504</strain>
    </source>
</reference>
<dbReference type="OrthoDB" id="1658288at2759"/>
<name>A0A0U5G606_ASPCI</name>
<accession>A0A0U5G606</accession>
<sequence length="597" mass="67583">MAEGQQKGAIAEESGQAHGLPRNELQERRDWQKSEAVHVCLSFSSLLQQGLPGIQQRHFQLQGHAYTSLLHPNLLFQLYEQWETLKILQRYVNRQVTNLQEVQVSGSVDNRTLPQQRILQRYYQRYLQTMQVQLASSQVYPSHAEIEQLMGELQQKLQQLHESLQPFLLDDLGAEHLGSASASVSLTGEQVERRQSYLHGDLSEDQTRTITDSGYASASNGKNHPAQNTNPTSTRLELTTQDSTGTSDARTVYSDASSIPSVMRECYLSDLAESMIAGLRSRGLAEPDMEKASSILPDLLQAFALKVGHDAPSQMHRDVMVFIHKNRSDITEHFKRICYRDEETISAAHVSDPDKMPLEQLMDLWSKRLEDAADQEISISVPHVQERYSVQNGEEVEDGESSLQDGLHLSADLPDTASDVLTTRNADDEIEEEKNEETITPQISAYRDFISKSPAYEWLLESLQRECLLVPTEPDALKKIRQTLMECFPIAHRVSQRHASETYTVTFTIEWDPHAFFVQQNYERKAEEILGRVITLTGSETDAQAVTCEQYFQQTWSSAGGCLLELIRRVLRSSPGSRETCWCSKPHMLSVDLTSDE</sequence>
<evidence type="ECO:0000313" key="2">
    <source>
        <dbReference type="EMBL" id="CEL05007.1"/>
    </source>
</evidence>
<protein>
    <submittedName>
        <fullName evidence="2">Uncharacterized protein</fullName>
    </submittedName>
</protein>
<dbReference type="STRING" id="454130.A0A0U5G606"/>
<dbReference type="EMBL" id="CDMC01000004">
    <property type="protein sequence ID" value="CEL05007.1"/>
    <property type="molecule type" value="Genomic_DNA"/>
</dbReference>
<evidence type="ECO:0000256" key="1">
    <source>
        <dbReference type="SAM" id="MobiDB-lite"/>
    </source>
</evidence>
<feature type="compositionally biased region" description="Basic and acidic residues" evidence="1">
    <location>
        <begin position="197"/>
        <end position="207"/>
    </location>
</feature>
<feature type="compositionally biased region" description="Polar residues" evidence="1">
    <location>
        <begin position="208"/>
        <end position="251"/>
    </location>
</feature>
<gene>
    <name evidence="2" type="ORF">ASPCAL06129</name>
</gene>
<keyword evidence="3" id="KW-1185">Reference proteome</keyword>
<feature type="region of interest" description="Disordered" evidence="1">
    <location>
        <begin position="197"/>
        <end position="251"/>
    </location>
</feature>
<evidence type="ECO:0000313" key="3">
    <source>
        <dbReference type="Proteomes" id="UP000054771"/>
    </source>
</evidence>
<dbReference type="AlphaFoldDB" id="A0A0U5G606"/>
<dbReference type="Proteomes" id="UP000054771">
    <property type="component" value="Unassembled WGS sequence"/>
</dbReference>
<organism evidence="2 3">
    <name type="scientific">Aspergillus calidoustus</name>
    <dbReference type="NCBI Taxonomy" id="454130"/>
    <lineage>
        <taxon>Eukaryota</taxon>
        <taxon>Fungi</taxon>
        <taxon>Dikarya</taxon>
        <taxon>Ascomycota</taxon>
        <taxon>Pezizomycotina</taxon>
        <taxon>Eurotiomycetes</taxon>
        <taxon>Eurotiomycetidae</taxon>
        <taxon>Eurotiales</taxon>
        <taxon>Aspergillaceae</taxon>
        <taxon>Aspergillus</taxon>
        <taxon>Aspergillus subgen. Nidulantes</taxon>
    </lineage>
</organism>
<feature type="region of interest" description="Disordered" evidence="1">
    <location>
        <begin position="1"/>
        <end position="23"/>
    </location>
</feature>
<proteinExistence type="predicted"/>